<dbReference type="InterPro" id="IPR029026">
    <property type="entry name" value="tRNA_m1G_MTases_N"/>
</dbReference>
<dbReference type="InterPro" id="IPR029064">
    <property type="entry name" value="Ribosomal_eL30-like_sf"/>
</dbReference>
<keyword evidence="2" id="KW-0808">Transferase</keyword>
<dbReference type="InterPro" id="IPR054578">
    <property type="entry name" value="SpoU_sub_bind-like_N"/>
</dbReference>
<dbReference type="GO" id="GO:0003723">
    <property type="term" value="F:RNA binding"/>
    <property type="evidence" value="ECO:0007669"/>
    <property type="project" value="InterPro"/>
</dbReference>
<dbReference type="PANTHER" id="PTHR46429">
    <property type="entry name" value="23S RRNA (GUANOSINE-2'-O-)-METHYLTRANSFERASE RLMB"/>
    <property type="match status" value="1"/>
</dbReference>
<dbReference type="PANTHER" id="PTHR46429:SF2">
    <property type="entry name" value="TRNA_RRNA METHYLTRANSFERASE"/>
    <property type="match status" value="1"/>
</dbReference>
<name>A0A7W9UG57_9NOCA</name>
<evidence type="ECO:0000259" key="4">
    <source>
        <dbReference type="Pfam" id="PF22655"/>
    </source>
</evidence>
<dbReference type="AlphaFoldDB" id="A0A7W9UG57"/>
<keyword evidence="6" id="KW-1185">Reference proteome</keyword>
<dbReference type="GO" id="GO:0032259">
    <property type="term" value="P:methylation"/>
    <property type="evidence" value="ECO:0007669"/>
    <property type="project" value="UniProtKB-KW"/>
</dbReference>
<dbReference type="SUPFAM" id="SSF55315">
    <property type="entry name" value="L30e-like"/>
    <property type="match status" value="1"/>
</dbReference>
<protein>
    <submittedName>
        <fullName evidence="5">tRNA G18 (Ribose-2'-O)-methylase SpoU</fullName>
    </submittedName>
</protein>
<dbReference type="GO" id="GO:0005829">
    <property type="term" value="C:cytosol"/>
    <property type="evidence" value="ECO:0007669"/>
    <property type="project" value="TreeGrafter"/>
</dbReference>
<keyword evidence="1 5" id="KW-0489">Methyltransferase</keyword>
<dbReference type="GO" id="GO:0006396">
    <property type="term" value="P:RNA processing"/>
    <property type="evidence" value="ECO:0007669"/>
    <property type="project" value="InterPro"/>
</dbReference>
<dbReference type="InterPro" id="IPR004441">
    <property type="entry name" value="rRNA_MeTrfase_TrmH"/>
</dbReference>
<organism evidence="5 6">
    <name type="scientific">Nocardia transvalensis</name>
    <dbReference type="NCBI Taxonomy" id="37333"/>
    <lineage>
        <taxon>Bacteria</taxon>
        <taxon>Bacillati</taxon>
        <taxon>Actinomycetota</taxon>
        <taxon>Actinomycetes</taxon>
        <taxon>Mycobacteriales</taxon>
        <taxon>Nocardiaceae</taxon>
        <taxon>Nocardia</taxon>
    </lineage>
</organism>
<evidence type="ECO:0000313" key="5">
    <source>
        <dbReference type="EMBL" id="MBB5911370.1"/>
    </source>
</evidence>
<dbReference type="Proteomes" id="UP000540412">
    <property type="component" value="Unassembled WGS sequence"/>
</dbReference>
<evidence type="ECO:0000313" key="6">
    <source>
        <dbReference type="Proteomes" id="UP000540412"/>
    </source>
</evidence>
<accession>A0A7W9UG57</accession>
<dbReference type="SUPFAM" id="SSF75217">
    <property type="entry name" value="alpha/beta knot"/>
    <property type="match status" value="1"/>
</dbReference>
<dbReference type="Gene3D" id="3.30.1330.30">
    <property type="match status" value="1"/>
</dbReference>
<evidence type="ECO:0000256" key="1">
    <source>
        <dbReference type="ARBA" id="ARBA00022603"/>
    </source>
</evidence>
<proteinExistence type="predicted"/>
<sequence>MTTRNAAVQEWQAYLTNRAKRTRDGRFLIHGAEPITRAVAHDWPLETLLYRLGGPELPPWARELIDAGAVPSMGLVPELMAELAETRMGTTELVAVAKCRDLALDDFAPGSPGEAPVVLAVERPASALRLGGLIRTAHAFGAAAVVISGSGVDHYDPQCVRASAGALFALPVFRVPGIAALRGLRDRQAERGIPTQVVGIVDAEAAVSGAVPVDAHALTTATIVVIGDAADLGANWPGACDAVVRVPAAGTLPAPCTAAIALYEIFRQRGALQEAD</sequence>
<reference evidence="5 6" key="1">
    <citation type="submission" date="2020-08" db="EMBL/GenBank/DDBJ databases">
        <title>Sequencing the genomes of 1000 actinobacteria strains.</title>
        <authorList>
            <person name="Klenk H.-P."/>
        </authorList>
    </citation>
    <scope>NUCLEOTIDE SEQUENCE [LARGE SCALE GENOMIC DNA]</scope>
    <source>
        <strain evidence="5 6">DSM 43582</strain>
    </source>
</reference>
<dbReference type="EMBL" id="JACHIT010000001">
    <property type="protein sequence ID" value="MBB5911370.1"/>
    <property type="molecule type" value="Genomic_DNA"/>
</dbReference>
<evidence type="ECO:0000256" key="2">
    <source>
        <dbReference type="ARBA" id="ARBA00022679"/>
    </source>
</evidence>
<feature type="domain" description="tRNA/rRNA methyltransferase SpoU type" evidence="3">
    <location>
        <begin position="117"/>
        <end position="250"/>
    </location>
</feature>
<dbReference type="GO" id="GO:0008173">
    <property type="term" value="F:RNA methyltransferase activity"/>
    <property type="evidence" value="ECO:0007669"/>
    <property type="project" value="InterPro"/>
</dbReference>
<dbReference type="InterPro" id="IPR001537">
    <property type="entry name" value="SpoU_MeTrfase"/>
</dbReference>
<dbReference type="Gene3D" id="3.40.1280.10">
    <property type="match status" value="1"/>
</dbReference>
<dbReference type="Pfam" id="PF00588">
    <property type="entry name" value="SpoU_methylase"/>
    <property type="match status" value="1"/>
</dbReference>
<dbReference type="InterPro" id="IPR029028">
    <property type="entry name" value="Alpha/beta_knot_MTases"/>
</dbReference>
<comment type="caution">
    <text evidence="5">The sequence shown here is derived from an EMBL/GenBank/DDBJ whole genome shotgun (WGS) entry which is preliminary data.</text>
</comment>
<dbReference type="RefSeq" id="WP_040749391.1">
    <property type="nucleotide sequence ID" value="NZ_JACHIT010000001.1"/>
</dbReference>
<gene>
    <name evidence="5" type="ORF">BJY24_000237</name>
</gene>
<evidence type="ECO:0000259" key="3">
    <source>
        <dbReference type="Pfam" id="PF00588"/>
    </source>
</evidence>
<feature type="domain" description="SpoU L30e-like N-terminal" evidence="4">
    <location>
        <begin position="5"/>
        <end position="95"/>
    </location>
</feature>
<dbReference type="Pfam" id="PF22655">
    <property type="entry name" value="SpoU_sub_bind_like"/>
    <property type="match status" value="1"/>
</dbReference>